<dbReference type="PROSITE" id="PS50082">
    <property type="entry name" value="WD_REPEATS_2"/>
    <property type="match status" value="1"/>
</dbReference>
<evidence type="ECO:0000256" key="2">
    <source>
        <dbReference type="ARBA" id="ARBA00022737"/>
    </source>
</evidence>
<dbReference type="Gene3D" id="2.130.10.10">
    <property type="entry name" value="YVTN repeat-like/Quinoprotein amine dehydrogenase"/>
    <property type="match status" value="2"/>
</dbReference>
<reference evidence="5" key="1">
    <citation type="submission" date="2009-08" db="EMBL/GenBank/DDBJ databases">
        <title>Annotation of Salpingoeca rosetta.</title>
        <authorList>
            <consortium name="The Broad Institute Genome Sequencing Platform"/>
            <person name="Russ C."/>
            <person name="Cuomo C."/>
            <person name="Burger G."/>
            <person name="Gray M.W."/>
            <person name="Holland P.W.H."/>
            <person name="King N."/>
            <person name="Lang F.B.F."/>
            <person name="Roger A.J."/>
            <person name="Ruiz-Trillo I."/>
            <person name="Young S.K."/>
            <person name="Zeng Q."/>
            <person name="Gargeya S."/>
            <person name="Alvarado L."/>
            <person name="Berlin A."/>
            <person name="Chapman S.B."/>
            <person name="Chen Z."/>
            <person name="Freedman E."/>
            <person name="Gellesch M."/>
            <person name="Goldberg J."/>
            <person name="Griggs A."/>
            <person name="Gujja S."/>
            <person name="Heilman E."/>
            <person name="Heiman D."/>
            <person name="Howarth C."/>
            <person name="Mehta T."/>
            <person name="Neiman D."/>
            <person name="Pearson M."/>
            <person name="Roberts A."/>
            <person name="Saif S."/>
            <person name="Shea T."/>
            <person name="Shenoy N."/>
            <person name="Sisk P."/>
            <person name="Stolte C."/>
            <person name="Sykes S."/>
            <person name="White J."/>
            <person name="Yandava C."/>
            <person name="Haas B."/>
            <person name="Nusbaum C."/>
            <person name="Birren B."/>
        </authorList>
    </citation>
    <scope>NUCLEOTIDE SEQUENCE [LARGE SCALE GENOMIC DNA]</scope>
    <source>
        <strain evidence="5">ATCC 50818</strain>
    </source>
</reference>
<dbReference type="AlphaFoldDB" id="F2TYU5"/>
<dbReference type="OMA" id="QATHIVE"/>
<dbReference type="EMBL" id="GL832957">
    <property type="protein sequence ID" value="EGD78769.1"/>
    <property type="molecule type" value="Genomic_DNA"/>
</dbReference>
<keyword evidence="6" id="KW-1185">Reference proteome</keyword>
<dbReference type="GeneID" id="16078320"/>
<organism evidence="6">
    <name type="scientific">Salpingoeca rosetta (strain ATCC 50818 / BSB-021)</name>
    <dbReference type="NCBI Taxonomy" id="946362"/>
    <lineage>
        <taxon>Eukaryota</taxon>
        <taxon>Choanoflagellata</taxon>
        <taxon>Craspedida</taxon>
        <taxon>Salpingoecidae</taxon>
        <taxon>Salpingoeca</taxon>
    </lineage>
</organism>
<accession>F2TYU5</accession>
<keyword evidence="2" id="KW-0677">Repeat</keyword>
<dbReference type="eggNOG" id="ENOG502QRKB">
    <property type="taxonomic scope" value="Eukaryota"/>
</dbReference>
<dbReference type="RefSeq" id="XP_004997725.1">
    <property type="nucleotide sequence ID" value="XM_004997668.1"/>
</dbReference>
<proteinExistence type="predicted"/>
<dbReference type="InterPro" id="IPR020472">
    <property type="entry name" value="WD40_PAC1"/>
</dbReference>
<dbReference type="OrthoDB" id="10248252at2759"/>
<dbReference type="InParanoid" id="F2TYU5"/>
<dbReference type="SUPFAM" id="SSF50978">
    <property type="entry name" value="WD40 repeat-like"/>
    <property type="match status" value="1"/>
</dbReference>
<dbReference type="PRINTS" id="PR00320">
    <property type="entry name" value="GPROTEINBRPT"/>
</dbReference>
<dbReference type="Pfam" id="PF00400">
    <property type="entry name" value="WD40"/>
    <property type="match status" value="2"/>
</dbReference>
<evidence type="ECO:0000256" key="4">
    <source>
        <dbReference type="SAM" id="MobiDB-lite"/>
    </source>
</evidence>
<dbReference type="InterPro" id="IPR015943">
    <property type="entry name" value="WD40/YVTN_repeat-like_dom_sf"/>
</dbReference>
<dbReference type="PANTHER" id="PTHR10971">
    <property type="entry name" value="MRNA EXPORT FACTOR AND BUB3"/>
    <property type="match status" value="1"/>
</dbReference>
<evidence type="ECO:0000313" key="5">
    <source>
        <dbReference type="EMBL" id="EGD78769.1"/>
    </source>
</evidence>
<name>F2TYU5_SALR5</name>
<feature type="region of interest" description="Disordered" evidence="4">
    <location>
        <begin position="131"/>
        <end position="155"/>
    </location>
</feature>
<feature type="repeat" description="WD" evidence="3">
    <location>
        <begin position="128"/>
        <end position="141"/>
    </location>
</feature>
<dbReference type="SMART" id="SM00320">
    <property type="entry name" value="WD40"/>
    <property type="match status" value="4"/>
</dbReference>
<gene>
    <name evidence="5" type="ORF">PTSG_01746</name>
</gene>
<keyword evidence="1 3" id="KW-0853">WD repeat</keyword>
<dbReference type="FunCoup" id="F2TYU5">
    <property type="interactions" value="448"/>
</dbReference>
<dbReference type="KEGG" id="sre:PTSG_01746"/>
<dbReference type="STRING" id="946362.F2TYU5"/>
<evidence type="ECO:0000256" key="3">
    <source>
        <dbReference type="PROSITE-ProRule" id="PRU00221"/>
    </source>
</evidence>
<dbReference type="InterPro" id="IPR001680">
    <property type="entry name" value="WD40_rpt"/>
</dbReference>
<evidence type="ECO:0000313" key="6">
    <source>
        <dbReference type="Proteomes" id="UP000007799"/>
    </source>
</evidence>
<evidence type="ECO:0000256" key="1">
    <source>
        <dbReference type="ARBA" id="ARBA00022574"/>
    </source>
</evidence>
<dbReference type="Proteomes" id="UP000007799">
    <property type="component" value="Unassembled WGS sequence"/>
</dbReference>
<dbReference type="InterPro" id="IPR036322">
    <property type="entry name" value="WD40_repeat_dom_sf"/>
</dbReference>
<protein>
    <submittedName>
        <fullName evidence="5">WD repeat-containing protein 92</fullName>
    </submittedName>
</protein>
<sequence>MEKPNIIEHIHHGVNYTLFDGKWVPSSARCVLLGQHARGTGALEVLHMSKGKLTSVTSVSKPSGFKCGTFGASPLEERSLATGCFDGSLFIWDLERLEVPLYHAKGHTEIVNCIDGCGGLKGSGAPEIVTGSRDGSVKVWDPRQPDEPVVDISPEEGQPKRDCWAVAFGNTAPFRTCHKRPESRGGGEESESVFDRDVFVTCGGNGSVNLWKYHYPKARQVKDEETGEMLGVAGTMRLINNSVISTQPINSFDWHTDMRGLSLTTSFDQTARVCLITNLNLV</sequence>